<protein>
    <recommendedName>
        <fullName evidence="3">2-keto-4-pentenoate hydratase</fullName>
    </recommendedName>
</protein>
<dbReference type="GO" id="GO:0005737">
    <property type="term" value="C:cytoplasm"/>
    <property type="evidence" value="ECO:0007669"/>
    <property type="project" value="TreeGrafter"/>
</dbReference>
<dbReference type="Gene3D" id="3.90.850.10">
    <property type="entry name" value="Fumarylacetoacetase-like, C-terminal domain"/>
    <property type="match status" value="1"/>
</dbReference>
<organism evidence="1 2">
    <name type="scientific">Robbsia andropogonis</name>
    <dbReference type="NCBI Taxonomy" id="28092"/>
    <lineage>
        <taxon>Bacteria</taxon>
        <taxon>Pseudomonadati</taxon>
        <taxon>Pseudomonadota</taxon>
        <taxon>Betaproteobacteria</taxon>
        <taxon>Burkholderiales</taxon>
        <taxon>Burkholderiaceae</taxon>
        <taxon>Robbsia</taxon>
    </lineage>
</organism>
<dbReference type="Proteomes" id="UP000033618">
    <property type="component" value="Unassembled WGS sequence"/>
</dbReference>
<dbReference type="PATRIC" id="fig|28092.6.peg.4970"/>
<dbReference type="SUPFAM" id="SSF56529">
    <property type="entry name" value="FAH"/>
    <property type="match status" value="1"/>
</dbReference>
<proteinExistence type="predicted"/>
<dbReference type="InterPro" id="IPR036663">
    <property type="entry name" value="Fumarylacetoacetase_C_sf"/>
</dbReference>
<dbReference type="AlphaFoldDB" id="A0A0F5JVB2"/>
<evidence type="ECO:0000313" key="2">
    <source>
        <dbReference type="Proteomes" id="UP000033618"/>
    </source>
</evidence>
<comment type="caution">
    <text evidence="1">The sequence shown here is derived from an EMBL/GenBank/DDBJ whole genome shotgun (WGS) entry which is preliminary data.</text>
</comment>
<dbReference type="InterPro" id="IPR050772">
    <property type="entry name" value="Hydratase-Decarb/MhpD_sf"/>
</dbReference>
<dbReference type="EMBL" id="LAQU01000031">
    <property type="protein sequence ID" value="KKB61808.1"/>
    <property type="molecule type" value="Genomic_DNA"/>
</dbReference>
<dbReference type="RefSeq" id="WP_024905323.1">
    <property type="nucleotide sequence ID" value="NZ_CADFGU010000012.1"/>
</dbReference>
<evidence type="ECO:0008006" key="3">
    <source>
        <dbReference type="Google" id="ProtNLM"/>
    </source>
</evidence>
<name>A0A0F5JVB2_9BURK</name>
<dbReference type="PANTHER" id="PTHR30143">
    <property type="entry name" value="ACID HYDRATASE"/>
    <property type="match status" value="1"/>
</dbReference>
<dbReference type="GO" id="GO:0008684">
    <property type="term" value="F:2-oxopent-4-enoate hydratase activity"/>
    <property type="evidence" value="ECO:0007669"/>
    <property type="project" value="TreeGrafter"/>
</dbReference>
<sequence>MSDTQHAVATLSRLLADARQSHQQIPADTVLPTLDDDAACYAVQQAVFALTGEKIAGWKIGAKSPDAAPGGAPLASHGVHGPGVALAFDDFPPVGLELEIGFRLGKTFAARKAPYSDDEVRAAIAEMGATIELVATRFAGWPDVDKRATSADFSTHGALIVGNFVPYRDDFPFVSPQAHFRIGSTDIVAAQVQGKISNSAGDPRRLLSWAVNYCTAQLGLDLTPDMVLTTGTFTGMYLAQQKGEVRGEIVGLPPVGFELV</sequence>
<keyword evidence="2" id="KW-1185">Reference proteome</keyword>
<evidence type="ECO:0000313" key="1">
    <source>
        <dbReference type="EMBL" id="KKB61808.1"/>
    </source>
</evidence>
<accession>A0A0F5JVB2</accession>
<reference evidence="1 2" key="1">
    <citation type="submission" date="2015-03" db="EMBL/GenBank/DDBJ databases">
        <title>Draft Genome Sequence of Burkholderia andropogonis type strain ICMP2807, isolated from Sorghum bicolor.</title>
        <authorList>
            <person name="Lopes-Santos L."/>
            <person name="Castro D.B."/>
            <person name="Ottoboni L.M."/>
            <person name="Park D."/>
            <person name="Weirc B.S."/>
            <person name="Destefano S.A."/>
        </authorList>
    </citation>
    <scope>NUCLEOTIDE SEQUENCE [LARGE SCALE GENOMIC DNA]</scope>
    <source>
        <strain evidence="1 2">ICMP2807</strain>
    </source>
</reference>
<dbReference type="OrthoDB" id="8689761at2"/>
<dbReference type="PANTHER" id="PTHR30143:SF0">
    <property type="entry name" value="2-KETO-4-PENTENOATE HYDRATASE"/>
    <property type="match status" value="1"/>
</dbReference>
<gene>
    <name evidence="1" type="ORF">WM40_21110</name>
</gene>
<dbReference type="STRING" id="28092.WM40_21110"/>